<dbReference type="AlphaFoldDB" id="A0A6G1HJB6"/>
<evidence type="ECO:0000313" key="3">
    <source>
        <dbReference type="Proteomes" id="UP000799640"/>
    </source>
</evidence>
<keyword evidence="3" id="KW-1185">Reference proteome</keyword>
<proteinExistence type="predicted"/>
<dbReference type="Proteomes" id="UP000799640">
    <property type="component" value="Unassembled WGS sequence"/>
</dbReference>
<reference evidence="2" key="1">
    <citation type="journal article" date="2020" name="Stud. Mycol.">
        <title>101 Dothideomycetes genomes: a test case for predicting lifestyles and emergence of pathogens.</title>
        <authorList>
            <person name="Haridas S."/>
            <person name="Albert R."/>
            <person name="Binder M."/>
            <person name="Bloem J."/>
            <person name="Labutti K."/>
            <person name="Salamov A."/>
            <person name="Andreopoulos B."/>
            <person name="Baker S."/>
            <person name="Barry K."/>
            <person name="Bills G."/>
            <person name="Bluhm B."/>
            <person name="Cannon C."/>
            <person name="Castanera R."/>
            <person name="Culley D."/>
            <person name="Daum C."/>
            <person name="Ezra D."/>
            <person name="Gonzalez J."/>
            <person name="Henrissat B."/>
            <person name="Kuo A."/>
            <person name="Liang C."/>
            <person name="Lipzen A."/>
            <person name="Lutzoni F."/>
            <person name="Magnuson J."/>
            <person name="Mondo S."/>
            <person name="Nolan M."/>
            <person name="Ohm R."/>
            <person name="Pangilinan J."/>
            <person name="Park H.-J."/>
            <person name="Ramirez L."/>
            <person name="Alfaro M."/>
            <person name="Sun H."/>
            <person name="Tritt A."/>
            <person name="Yoshinaga Y."/>
            <person name="Zwiers L.-H."/>
            <person name="Turgeon B."/>
            <person name="Goodwin S."/>
            <person name="Spatafora J."/>
            <person name="Crous P."/>
            <person name="Grigoriev I."/>
        </authorList>
    </citation>
    <scope>NUCLEOTIDE SEQUENCE</scope>
    <source>
        <strain evidence="2">CBS 262.69</strain>
    </source>
</reference>
<accession>A0A6G1HJB6</accession>
<gene>
    <name evidence="2" type="ORF">EJ06DRAFT_245520</name>
</gene>
<sequence>MAQTSTPPRYQTKPPSPPQRIHTPGTAANLPPSAPPILPSSSTIPNSPVPKIVLPNRAPLSSQCVHSSLLLSQLILARVG</sequence>
<organism evidence="2 3">
    <name type="scientific">Trichodelitschia bisporula</name>
    <dbReference type="NCBI Taxonomy" id="703511"/>
    <lineage>
        <taxon>Eukaryota</taxon>
        <taxon>Fungi</taxon>
        <taxon>Dikarya</taxon>
        <taxon>Ascomycota</taxon>
        <taxon>Pezizomycotina</taxon>
        <taxon>Dothideomycetes</taxon>
        <taxon>Dothideomycetes incertae sedis</taxon>
        <taxon>Phaeotrichales</taxon>
        <taxon>Phaeotrichaceae</taxon>
        <taxon>Trichodelitschia</taxon>
    </lineage>
</organism>
<evidence type="ECO:0000256" key="1">
    <source>
        <dbReference type="SAM" id="MobiDB-lite"/>
    </source>
</evidence>
<protein>
    <submittedName>
        <fullName evidence="2">Uncharacterized protein</fullName>
    </submittedName>
</protein>
<feature type="region of interest" description="Disordered" evidence="1">
    <location>
        <begin position="1"/>
        <end position="45"/>
    </location>
</feature>
<dbReference type="EMBL" id="ML996708">
    <property type="protein sequence ID" value="KAF2396153.1"/>
    <property type="molecule type" value="Genomic_DNA"/>
</dbReference>
<name>A0A6G1HJB6_9PEZI</name>
<evidence type="ECO:0000313" key="2">
    <source>
        <dbReference type="EMBL" id="KAF2396153.1"/>
    </source>
</evidence>